<evidence type="ECO:0000313" key="2">
    <source>
        <dbReference type="EMBL" id="KAH3666574.1"/>
    </source>
</evidence>
<comment type="similarity">
    <text evidence="1">Belongs to the STK19 family.</text>
</comment>
<sequence>MDKKKLKIVKPISIKKKVSPQRQRQKKHVEKLIELQSNINIVNNDYDINLDNKDLIKSIDYLLSIQWEIIPTVLEFGFKNHLDKFRNFIPKIIIKSQLYSIHLNNQTFVDQELEKLIQKRLIFKLIIDEENDELIIKTNDYMKFIEQQEQIQSIESYKQFALQNFKDIFFKYVLNINSNIMMTNLIKINNQELESKFNCNKLQIDYLLKEGYLKIIPLINDQYLQLSIPRFGFILKLLKQSKILILKSLKLTKYNELLMNQLIEKWNTNKSKYKDFKGLNIYFILHYLIGKGLIESFETQNQSKAIKLV</sequence>
<dbReference type="Pfam" id="PF10494">
    <property type="entry name" value="Stk19"/>
    <property type="match status" value="1"/>
</dbReference>
<reference evidence="2" key="2">
    <citation type="submission" date="2021-01" db="EMBL/GenBank/DDBJ databases">
        <authorList>
            <person name="Schikora-Tamarit M.A."/>
        </authorList>
    </citation>
    <scope>NUCLEOTIDE SEQUENCE</scope>
    <source>
        <strain evidence="2">CBS6341</strain>
    </source>
</reference>
<dbReference type="PANTHER" id="PTHR15243:SF0">
    <property type="entry name" value="SERINE_THREONINE-PROTEIN KINASE 19"/>
    <property type="match status" value="1"/>
</dbReference>
<dbReference type="InterPro" id="IPR018865">
    <property type="entry name" value="STK19-like"/>
</dbReference>
<dbReference type="GO" id="GO:0046579">
    <property type="term" value="P:positive regulation of Ras protein signal transduction"/>
    <property type="evidence" value="ECO:0007669"/>
    <property type="project" value="TreeGrafter"/>
</dbReference>
<dbReference type="OrthoDB" id="3980126at2759"/>
<comment type="caution">
    <text evidence="2">The sequence shown here is derived from an EMBL/GenBank/DDBJ whole genome shotgun (WGS) entry which is preliminary data.</text>
</comment>
<dbReference type="PANTHER" id="PTHR15243">
    <property type="entry name" value="SERINE/THREONINE-PROTEIN KINASE 19"/>
    <property type="match status" value="1"/>
</dbReference>
<dbReference type="Proteomes" id="UP000769528">
    <property type="component" value="Unassembled WGS sequence"/>
</dbReference>
<keyword evidence="3" id="KW-1185">Reference proteome</keyword>
<dbReference type="AlphaFoldDB" id="A0A9P8T5R0"/>
<organism evidence="2 3">
    <name type="scientific">Wickerhamomyces mucosus</name>
    <dbReference type="NCBI Taxonomy" id="1378264"/>
    <lineage>
        <taxon>Eukaryota</taxon>
        <taxon>Fungi</taxon>
        <taxon>Dikarya</taxon>
        <taxon>Ascomycota</taxon>
        <taxon>Saccharomycotina</taxon>
        <taxon>Saccharomycetes</taxon>
        <taxon>Phaffomycetales</taxon>
        <taxon>Wickerhamomycetaceae</taxon>
        <taxon>Wickerhamomyces</taxon>
    </lineage>
</organism>
<accession>A0A9P8T5R0</accession>
<evidence type="ECO:0000313" key="3">
    <source>
        <dbReference type="Proteomes" id="UP000769528"/>
    </source>
</evidence>
<reference evidence="2" key="1">
    <citation type="journal article" date="2021" name="Open Biol.">
        <title>Shared evolutionary footprints suggest mitochondrial oxidative damage underlies multiple complex I losses in fungi.</title>
        <authorList>
            <person name="Schikora-Tamarit M.A."/>
            <person name="Marcet-Houben M."/>
            <person name="Nosek J."/>
            <person name="Gabaldon T."/>
        </authorList>
    </citation>
    <scope>NUCLEOTIDE SEQUENCE</scope>
    <source>
        <strain evidence="2">CBS6341</strain>
    </source>
</reference>
<evidence type="ECO:0000256" key="1">
    <source>
        <dbReference type="ARBA" id="ARBA00093458"/>
    </source>
</evidence>
<proteinExistence type="inferred from homology"/>
<name>A0A9P8T5R0_9ASCO</name>
<protein>
    <submittedName>
        <fullName evidence="2">Uncharacterized protein</fullName>
    </submittedName>
</protein>
<dbReference type="EMBL" id="JAEUBF010001436">
    <property type="protein sequence ID" value="KAH3666574.1"/>
    <property type="molecule type" value="Genomic_DNA"/>
</dbReference>
<gene>
    <name evidence="2" type="ORF">WICMUC_005643</name>
</gene>